<evidence type="ECO:0000256" key="1">
    <source>
        <dbReference type="ARBA" id="ARBA00023115"/>
    </source>
</evidence>
<sequence>MAPKEATPPAPLANKPETDPFLYVLRAMCILELAALYSPLSQLTLAPVYGSIPSSAFHHEITSVIVLLSLTRANMLSRFMPANIEYYIPILASSIPMIQSHLFKYSTQLGVESGPLVTEGLTYYPLLLMSTYSAARLLLDAKIDQYLHAAMGSTILGLSTYGFFVLVRSKSSFLISQFFAFSATFTRVTLQCAIGALFTILSPSKLSLLAIPAMIHTTWFNPHFVSPHTDALANSTLQANQWNLLERAESNTGYISVLENLDAGYRVLRCDHSLLGGEWLITDERRKQGIITSEPIYSVFEILEAVRLVETSHSGAPDNEKNALVVGLGIGTAPKALMAHGIDTTVVELDPKVHEFATKYFDLPPNHVAVLEDAVSWVQNASTSATKQYDYIIHDVFTGGAEPLPLFTDQFLGNIRSLLKPEGVVAVNYAGDLADSSTKQIINTINLAFDRQCRIFRDTEQSSEQSSETEATDFLNMVIFCKNTGGGKLEFRAPIEADYLGTVSRRHYLAPKKELELKFPTEEEMQEESVQTLTMDNLGEFEKKQVESAKRHWKIMRLVVPDFVWELW</sequence>
<feature type="non-terminal residue" evidence="3">
    <location>
        <position position="1"/>
    </location>
</feature>
<dbReference type="InterPro" id="IPR029063">
    <property type="entry name" value="SAM-dependent_MTases_sf"/>
</dbReference>
<dbReference type="EMBL" id="JAHFXF010000314">
    <property type="protein sequence ID" value="KAG9690295.1"/>
    <property type="molecule type" value="Genomic_DNA"/>
</dbReference>
<keyword evidence="2" id="KW-0472">Membrane</keyword>
<keyword evidence="2" id="KW-0812">Transmembrane</keyword>
<dbReference type="NCBIfam" id="NF037959">
    <property type="entry name" value="MFS_SpdSyn"/>
    <property type="match status" value="1"/>
</dbReference>
<protein>
    <submittedName>
        <fullName evidence="3">Spermine/spermidine synthase</fullName>
    </submittedName>
</protein>
<keyword evidence="2" id="KW-1133">Transmembrane helix</keyword>
<evidence type="ECO:0000313" key="3">
    <source>
        <dbReference type="EMBL" id="KAG9690295.1"/>
    </source>
</evidence>
<reference evidence="3" key="1">
    <citation type="journal article" date="2021" name="J Fungi (Basel)">
        <title>Virulence traits and population genomics of the black yeast Aureobasidium melanogenum.</title>
        <authorList>
            <person name="Cernosa A."/>
            <person name="Sun X."/>
            <person name="Gostincar C."/>
            <person name="Fang C."/>
            <person name="Gunde-Cimerman N."/>
            <person name="Song Z."/>
        </authorList>
    </citation>
    <scope>NUCLEOTIDE SEQUENCE</scope>
    <source>
        <strain evidence="3">EXF-9911</strain>
    </source>
</reference>
<dbReference type="AlphaFoldDB" id="A0A9P8EGH2"/>
<name>A0A9P8EGH2_AURME</name>
<dbReference type="OrthoDB" id="2016285at2759"/>
<dbReference type="Pfam" id="PF01564">
    <property type="entry name" value="Spermine_synth"/>
    <property type="match status" value="1"/>
</dbReference>
<feature type="transmembrane region" description="Helical" evidence="2">
    <location>
        <begin position="178"/>
        <end position="201"/>
    </location>
</feature>
<evidence type="ECO:0000313" key="4">
    <source>
        <dbReference type="Proteomes" id="UP000779574"/>
    </source>
</evidence>
<reference evidence="3" key="2">
    <citation type="submission" date="2021-08" db="EMBL/GenBank/DDBJ databases">
        <authorList>
            <person name="Gostincar C."/>
            <person name="Sun X."/>
            <person name="Song Z."/>
            <person name="Gunde-Cimerman N."/>
        </authorList>
    </citation>
    <scope>NUCLEOTIDE SEQUENCE</scope>
    <source>
        <strain evidence="3">EXF-9911</strain>
    </source>
</reference>
<comment type="caution">
    <text evidence="3">The sequence shown here is derived from an EMBL/GenBank/DDBJ whole genome shotgun (WGS) entry which is preliminary data.</text>
</comment>
<dbReference type="PANTHER" id="PTHR43317:SF1">
    <property type="entry name" value="THERMOSPERMINE SYNTHASE ACAULIS5"/>
    <property type="match status" value="1"/>
</dbReference>
<dbReference type="Proteomes" id="UP000779574">
    <property type="component" value="Unassembled WGS sequence"/>
</dbReference>
<feature type="transmembrane region" description="Helical" evidence="2">
    <location>
        <begin position="146"/>
        <end position="166"/>
    </location>
</feature>
<dbReference type="Gene3D" id="3.40.50.150">
    <property type="entry name" value="Vaccinia Virus protein VP39"/>
    <property type="match status" value="1"/>
</dbReference>
<gene>
    <name evidence="3" type="ORF">KCU76_g8260</name>
</gene>
<keyword evidence="1" id="KW-0620">Polyamine biosynthesis</keyword>
<accession>A0A9P8EGH2</accession>
<dbReference type="CDD" id="cd02440">
    <property type="entry name" value="AdoMet_MTases"/>
    <property type="match status" value="1"/>
</dbReference>
<dbReference type="GO" id="GO:0006596">
    <property type="term" value="P:polyamine biosynthetic process"/>
    <property type="evidence" value="ECO:0007669"/>
    <property type="project" value="UniProtKB-KW"/>
</dbReference>
<dbReference type="PANTHER" id="PTHR43317">
    <property type="entry name" value="THERMOSPERMINE SYNTHASE ACAULIS5"/>
    <property type="match status" value="1"/>
</dbReference>
<organism evidence="3 4">
    <name type="scientific">Aureobasidium melanogenum</name>
    <name type="common">Aureobasidium pullulans var. melanogenum</name>
    <dbReference type="NCBI Taxonomy" id="46634"/>
    <lineage>
        <taxon>Eukaryota</taxon>
        <taxon>Fungi</taxon>
        <taxon>Dikarya</taxon>
        <taxon>Ascomycota</taxon>
        <taxon>Pezizomycotina</taxon>
        <taxon>Dothideomycetes</taxon>
        <taxon>Dothideomycetidae</taxon>
        <taxon>Dothideales</taxon>
        <taxon>Saccotheciaceae</taxon>
        <taxon>Aureobasidium</taxon>
    </lineage>
</organism>
<dbReference type="SUPFAM" id="SSF53335">
    <property type="entry name" value="S-adenosyl-L-methionine-dependent methyltransferases"/>
    <property type="match status" value="1"/>
</dbReference>
<evidence type="ECO:0000256" key="2">
    <source>
        <dbReference type="SAM" id="Phobius"/>
    </source>
</evidence>
<proteinExistence type="predicted"/>